<sequence length="254" mass="27028">MRLPRASGLRRPGRSMRLSEARDGRATASVVTVVLAGTLHLIQTVTVASTVVALAAERSRWAPAPAPERSLLESGLDVVASVAMLAAHVVSLAWLLQARRAAETLAPGYRHARGPTWVWLAWVVPGAALWFPYQVVRDVHAASRQAAGLTGPEGRTRSLVTWWVCWLCFVMSSAALTWTVILLALVVPGDPLLVGMLPMLLTGVGLAAVAAGLAWVVVVREVAVAQRLARVSAMQRSRWIGRSAGTSGPGTSVR</sequence>
<dbReference type="AlphaFoldDB" id="A0A2W5X4I8"/>
<gene>
    <name evidence="4" type="ORF">DNL40_03320</name>
</gene>
<protein>
    <recommendedName>
        <fullName evidence="3">DUF4328 domain-containing protein</fullName>
    </recommendedName>
</protein>
<evidence type="ECO:0000259" key="3">
    <source>
        <dbReference type="Pfam" id="PF14219"/>
    </source>
</evidence>
<organism evidence="4 5">
    <name type="scientific">Xylanimonas oleitrophica</name>
    <dbReference type="NCBI Taxonomy" id="2607479"/>
    <lineage>
        <taxon>Bacteria</taxon>
        <taxon>Bacillati</taxon>
        <taxon>Actinomycetota</taxon>
        <taxon>Actinomycetes</taxon>
        <taxon>Micrococcales</taxon>
        <taxon>Promicromonosporaceae</taxon>
        <taxon>Xylanimonas</taxon>
    </lineage>
</organism>
<comment type="caution">
    <text evidence="4">The sequence shown here is derived from an EMBL/GenBank/DDBJ whole genome shotgun (WGS) entry which is preliminary data.</text>
</comment>
<feature type="transmembrane region" description="Helical" evidence="2">
    <location>
        <begin position="199"/>
        <end position="218"/>
    </location>
</feature>
<keyword evidence="2" id="KW-0472">Membrane</keyword>
<proteinExistence type="predicted"/>
<dbReference type="EMBL" id="QKWH01000001">
    <property type="protein sequence ID" value="PZR55405.1"/>
    <property type="molecule type" value="Genomic_DNA"/>
</dbReference>
<evidence type="ECO:0000256" key="1">
    <source>
        <dbReference type="SAM" id="MobiDB-lite"/>
    </source>
</evidence>
<dbReference type="Proteomes" id="UP000248783">
    <property type="component" value="Unassembled WGS sequence"/>
</dbReference>
<reference evidence="4 5" key="1">
    <citation type="submission" date="2018-06" db="EMBL/GenBank/DDBJ databases">
        <title>Whole genome sequencing of a novel hydrocarbon degrading bacterial strain, PW21 isolated from oil contaminated produced water sample.</title>
        <authorList>
            <person name="Nagkirti P."/>
            <person name="Shaikh A."/>
            <person name="Gowdaman V."/>
            <person name="Engineer A.E."/>
            <person name="Dagar S."/>
            <person name="Dhakephalkar P.K."/>
        </authorList>
    </citation>
    <scope>NUCLEOTIDE SEQUENCE [LARGE SCALE GENOMIC DNA]</scope>
    <source>
        <strain evidence="4 5">PW21</strain>
    </source>
</reference>
<accession>A0A2W5X4I8</accession>
<keyword evidence="2" id="KW-0812">Transmembrane</keyword>
<feature type="transmembrane region" description="Helical" evidence="2">
    <location>
        <begin position="79"/>
        <end position="96"/>
    </location>
</feature>
<evidence type="ECO:0000256" key="2">
    <source>
        <dbReference type="SAM" id="Phobius"/>
    </source>
</evidence>
<name>A0A2W5X4I8_9MICO</name>
<feature type="region of interest" description="Disordered" evidence="1">
    <location>
        <begin position="1"/>
        <end position="21"/>
    </location>
</feature>
<dbReference type="InterPro" id="IPR025565">
    <property type="entry name" value="DUF4328"/>
</dbReference>
<feature type="domain" description="DUF4328" evidence="3">
    <location>
        <begin position="73"/>
        <end position="217"/>
    </location>
</feature>
<keyword evidence="2" id="KW-1133">Transmembrane helix</keyword>
<evidence type="ECO:0000313" key="5">
    <source>
        <dbReference type="Proteomes" id="UP000248783"/>
    </source>
</evidence>
<evidence type="ECO:0000313" key="4">
    <source>
        <dbReference type="EMBL" id="PZR55405.1"/>
    </source>
</evidence>
<dbReference type="Pfam" id="PF14219">
    <property type="entry name" value="DUF4328"/>
    <property type="match status" value="1"/>
</dbReference>
<feature type="transmembrane region" description="Helical" evidence="2">
    <location>
        <begin position="160"/>
        <end position="187"/>
    </location>
</feature>
<keyword evidence="5" id="KW-1185">Reference proteome</keyword>